<evidence type="ECO:0000313" key="3">
    <source>
        <dbReference type="Proteomes" id="UP001469553"/>
    </source>
</evidence>
<dbReference type="EMBL" id="JAHRIP010054471">
    <property type="protein sequence ID" value="MEQ2301703.1"/>
    <property type="molecule type" value="Genomic_DNA"/>
</dbReference>
<evidence type="ECO:0000256" key="1">
    <source>
        <dbReference type="SAM" id="MobiDB-lite"/>
    </source>
</evidence>
<evidence type="ECO:0000313" key="2">
    <source>
        <dbReference type="EMBL" id="MEQ2301703.1"/>
    </source>
</evidence>
<name>A0ABV0Z662_9TELE</name>
<accession>A0ABV0Z662</accession>
<sequence length="153" mass="17513">MGNFVWKQPPLEGDAKFMHSKDPDTVKNLTKWQKDYDFKGHLSVPACTHLVQRLQQKDKLRKRKKLMQEVIRKNWLAEAHKRKAGNDKKYKEIYIAVARQEDNDTCIVRGRGRQPQPQPAAAAAIVPEPSAPEGQITEEAPPYSPPVIQVHKL</sequence>
<protein>
    <submittedName>
        <fullName evidence="2">Uncharacterized protein</fullName>
    </submittedName>
</protein>
<dbReference type="Proteomes" id="UP001469553">
    <property type="component" value="Unassembled WGS sequence"/>
</dbReference>
<comment type="caution">
    <text evidence="2">The sequence shown here is derived from an EMBL/GenBank/DDBJ whole genome shotgun (WGS) entry which is preliminary data.</text>
</comment>
<reference evidence="2 3" key="1">
    <citation type="submission" date="2021-06" db="EMBL/GenBank/DDBJ databases">
        <authorList>
            <person name="Palmer J.M."/>
        </authorList>
    </citation>
    <scope>NUCLEOTIDE SEQUENCE [LARGE SCALE GENOMIC DNA]</scope>
    <source>
        <strain evidence="2 3">AS_MEX2019</strain>
        <tissue evidence="2">Muscle</tissue>
    </source>
</reference>
<proteinExistence type="predicted"/>
<keyword evidence="3" id="KW-1185">Reference proteome</keyword>
<feature type="region of interest" description="Disordered" evidence="1">
    <location>
        <begin position="132"/>
        <end position="153"/>
    </location>
</feature>
<gene>
    <name evidence="2" type="ORF">AMECASPLE_038817</name>
</gene>
<organism evidence="2 3">
    <name type="scientific">Ameca splendens</name>
    <dbReference type="NCBI Taxonomy" id="208324"/>
    <lineage>
        <taxon>Eukaryota</taxon>
        <taxon>Metazoa</taxon>
        <taxon>Chordata</taxon>
        <taxon>Craniata</taxon>
        <taxon>Vertebrata</taxon>
        <taxon>Euteleostomi</taxon>
        <taxon>Actinopterygii</taxon>
        <taxon>Neopterygii</taxon>
        <taxon>Teleostei</taxon>
        <taxon>Neoteleostei</taxon>
        <taxon>Acanthomorphata</taxon>
        <taxon>Ovalentaria</taxon>
        <taxon>Atherinomorphae</taxon>
        <taxon>Cyprinodontiformes</taxon>
        <taxon>Goodeidae</taxon>
        <taxon>Ameca</taxon>
    </lineage>
</organism>